<dbReference type="EMBL" id="MT141671">
    <property type="protein sequence ID" value="QJA69026.1"/>
    <property type="molecule type" value="Genomic_DNA"/>
</dbReference>
<evidence type="ECO:0000313" key="1">
    <source>
        <dbReference type="EMBL" id="QJA69026.1"/>
    </source>
</evidence>
<name>A0A6M3JGN1_9ZZZZ</name>
<reference evidence="1" key="1">
    <citation type="submission" date="2020-03" db="EMBL/GenBank/DDBJ databases">
        <title>The deep terrestrial virosphere.</title>
        <authorList>
            <person name="Holmfeldt K."/>
            <person name="Nilsson E."/>
            <person name="Simone D."/>
            <person name="Lopez-Fernandez M."/>
            <person name="Wu X."/>
            <person name="de Brujin I."/>
            <person name="Lundin D."/>
            <person name="Andersson A."/>
            <person name="Bertilsson S."/>
            <person name="Dopson M."/>
        </authorList>
    </citation>
    <scope>NUCLEOTIDE SEQUENCE</scope>
    <source>
        <strain evidence="1">MM415A05189</strain>
    </source>
</reference>
<proteinExistence type="predicted"/>
<sequence length="68" mass="7953">MNIKCRKSATDSEMVEILQDFHGRTHLYAVAHEDLFWDPTNSHETDGMLQRMDRGETITLNVEMVEEE</sequence>
<accession>A0A6M3JGN1</accession>
<protein>
    <submittedName>
        <fullName evidence="1">Uncharacterized protein</fullName>
    </submittedName>
</protein>
<gene>
    <name evidence="1" type="ORF">MM415A05189_0002</name>
</gene>
<dbReference type="AlphaFoldDB" id="A0A6M3JGN1"/>
<organism evidence="1">
    <name type="scientific">viral metagenome</name>
    <dbReference type="NCBI Taxonomy" id="1070528"/>
    <lineage>
        <taxon>unclassified sequences</taxon>
        <taxon>metagenomes</taxon>
        <taxon>organismal metagenomes</taxon>
    </lineage>
</organism>